<dbReference type="OrthoDB" id="9811249at2"/>
<comment type="caution">
    <text evidence="6">The sequence shown here is derived from an EMBL/GenBank/DDBJ whole genome shotgun (WGS) entry which is preliminary data.</text>
</comment>
<dbReference type="CDD" id="cd00056">
    <property type="entry name" value="ENDO3c"/>
    <property type="match status" value="1"/>
</dbReference>
<evidence type="ECO:0000259" key="5">
    <source>
        <dbReference type="SMART" id="SM00478"/>
    </source>
</evidence>
<dbReference type="GO" id="GO:0043916">
    <property type="term" value="F:DNA-7-methylguanine glycosylase activity"/>
    <property type="evidence" value="ECO:0007669"/>
    <property type="project" value="TreeGrafter"/>
</dbReference>
<evidence type="ECO:0000256" key="3">
    <source>
        <dbReference type="ARBA" id="ARBA00022763"/>
    </source>
</evidence>
<dbReference type="InterPro" id="IPR003265">
    <property type="entry name" value="HhH-GPD_domain"/>
</dbReference>
<dbReference type="Gene3D" id="1.10.340.30">
    <property type="entry name" value="Hypothetical protein, domain 2"/>
    <property type="match status" value="1"/>
</dbReference>
<evidence type="ECO:0000313" key="6">
    <source>
        <dbReference type="EMBL" id="REF99562.1"/>
    </source>
</evidence>
<dbReference type="SUPFAM" id="SSF48150">
    <property type="entry name" value="DNA-glycosylase"/>
    <property type="match status" value="1"/>
</dbReference>
<gene>
    <name evidence="6" type="ORF">DFJ67_5601</name>
</gene>
<dbReference type="SMART" id="SM00478">
    <property type="entry name" value="ENDO3c"/>
    <property type="match status" value="1"/>
</dbReference>
<dbReference type="EC" id="3.2.2.21" evidence="2"/>
<dbReference type="EMBL" id="QUMQ01000001">
    <property type="protein sequence ID" value="REF99562.1"/>
    <property type="molecule type" value="Genomic_DNA"/>
</dbReference>
<proteinExistence type="predicted"/>
<dbReference type="PANTHER" id="PTHR43003">
    <property type="entry name" value="DNA-3-METHYLADENINE GLYCOSYLASE"/>
    <property type="match status" value="1"/>
</dbReference>
<dbReference type="GO" id="GO:0006307">
    <property type="term" value="P:DNA alkylation repair"/>
    <property type="evidence" value="ECO:0007669"/>
    <property type="project" value="TreeGrafter"/>
</dbReference>
<evidence type="ECO:0000256" key="4">
    <source>
        <dbReference type="ARBA" id="ARBA00023204"/>
    </source>
</evidence>
<reference evidence="6 7" key="1">
    <citation type="submission" date="2018-08" db="EMBL/GenBank/DDBJ databases">
        <title>Sequencing the genomes of 1000 actinobacteria strains.</title>
        <authorList>
            <person name="Klenk H.-P."/>
        </authorList>
    </citation>
    <scope>NUCLEOTIDE SEQUENCE [LARGE SCALE GENOMIC DNA]</scope>
    <source>
        <strain evidence="6 7">DSM 44099</strain>
    </source>
</reference>
<dbReference type="RefSeq" id="WP_116070718.1">
    <property type="nucleotide sequence ID" value="NZ_BONB01000067.1"/>
</dbReference>
<dbReference type="InterPro" id="IPR011257">
    <property type="entry name" value="DNA_glycosylase"/>
</dbReference>
<keyword evidence="4" id="KW-0234">DNA repair</keyword>
<keyword evidence="3" id="KW-0227">DNA damage</keyword>
<feature type="domain" description="HhH-GPD" evidence="5">
    <location>
        <begin position="48"/>
        <end position="201"/>
    </location>
</feature>
<dbReference type="GO" id="GO:0008725">
    <property type="term" value="F:DNA-3-methyladenine glycosylase activity"/>
    <property type="evidence" value="ECO:0007669"/>
    <property type="project" value="TreeGrafter"/>
</dbReference>
<dbReference type="GO" id="GO:0032131">
    <property type="term" value="F:alkylated DNA binding"/>
    <property type="evidence" value="ECO:0007669"/>
    <property type="project" value="TreeGrafter"/>
</dbReference>
<evidence type="ECO:0000256" key="2">
    <source>
        <dbReference type="ARBA" id="ARBA00012000"/>
    </source>
</evidence>
<keyword evidence="7" id="KW-1185">Reference proteome</keyword>
<name>A0A3D9ZSX6_9ACTN</name>
<accession>A0A3D9ZSX6</accession>
<dbReference type="PANTHER" id="PTHR43003:SF5">
    <property type="entry name" value="DNA-3-METHYLADENINE GLYCOSYLASE"/>
    <property type="match status" value="1"/>
</dbReference>
<sequence>MRAYRSLSASEAVFRDLLAEYGPQDPFVWHDGGRTGSSRFAAMLIHIIGQRTSAIAAFTIYDRIAARCGHIPTAADITALGIGELRQLGLSATKAGYVLDLAARQSDGRIDLEDLADLTDDQVVALLTAGRGIGQWTAQMFLMRQLKRPDVLPASDPGLAQAIATRWRLSSTPSPAEVTERASAWSPYRSYAAALLWRSLAPAGEISDAKERALRQLSERVRSAGGGRGTRRRSS</sequence>
<dbReference type="GO" id="GO:0006285">
    <property type="term" value="P:base-excision repair, AP site formation"/>
    <property type="evidence" value="ECO:0007669"/>
    <property type="project" value="TreeGrafter"/>
</dbReference>
<dbReference type="Gene3D" id="1.10.1670.40">
    <property type="match status" value="1"/>
</dbReference>
<dbReference type="InterPro" id="IPR051912">
    <property type="entry name" value="Alkylbase_DNA_Glycosylase/TA"/>
</dbReference>
<comment type="catalytic activity">
    <reaction evidence="1">
        <text>Hydrolysis of alkylated DNA, releasing 3-methyladenine, 3-methylguanine, 7-methylguanine and 7-methyladenine.</text>
        <dbReference type="EC" id="3.2.2.21"/>
    </reaction>
</comment>
<dbReference type="Proteomes" id="UP000256913">
    <property type="component" value="Unassembled WGS sequence"/>
</dbReference>
<dbReference type="Pfam" id="PF00730">
    <property type="entry name" value="HhH-GPD"/>
    <property type="match status" value="1"/>
</dbReference>
<dbReference type="GO" id="GO:0032993">
    <property type="term" value="C:protein-DNA complex"/>
    <property type="evidence" value="ECO:0007669"/>
    <property type="project" value="TreeGrafter"/>
</dbReference>
<evidence type="ECO:0000256" key="1">
    <source>
        <dbReference type="ARBA" id="ARBA00000086"/>
    </source>
</evidence>
<evidence type="ECO:0000313" key="7">
    <source>
        <dbReference type="Proteomes" id="UP000256913"/>
    </source>
</evidence>
<dbReference type="AlphaFoldDB" id="A0A3D9ZSX6"/>
<protein>
    <recommendedName>
        <fullName evidence="2">DNA-3-methyladenine glycosylase II</fullName>
        <ecNumber evidence="2">3.2.2.21</ecNumber>
    </recommendedName>
</protein>
<organism evidence="6 7">
    <name type="scientific">Asanoa ferruginea</name>
    <dbReference type="NCBI Taxonomy" id="53367"/>
    <lineage>
        <taxon>Bacteria</taxon>
        <taxon>Bacillati</taxon>
        <taxon>Actinomycetota</taxon>
        <taxon>Actinomycetes</taxon>
        <taxon>Micromonosporales</taxon>
        <taxon>Micromonosporaceae</taxon>
        <taxon>Asanoa</taxon>
    </lineage>
</organism>